<dbReference type="EMBL" id="ACEB01000031">
    <property type="protein sequence ID" value="EEG26232.1"/>
    <property type="molecule type" value="Genomic_DNA"/>
</dbReference>
<name>C0E548_9CORY</name>
<reference evidence="1 2" key="1">
    <citation type="submission" date="2009-01" db="EMBL/GenBank/DDBJ databases">
        <authorList>
            <person name="Fulton L."/>
            <person name="Clifton S."/>
            <person name="Chinwalla A.T."/>
            <person name="Mitreva M."/>
            <person name="Sodergren E."/>
            <person name="Weinstock G."/>
            <person name="Clifton S."/>
            <person name="Dooling D.J."/>
            <person name="Fulton B."/>
            <person name="Minx P."/>
            <person name="Pepin K.H."/>
            <person name="Johnson M."/>
            <person name="Bhonagiri V."/>
            <person name="Nash W.E."/>
            <person name="Mardis E.R."/>
            <person name="Wilson R.K."/>
        </authorList>
    </citation>
    <scope>NUCLEOTIDE SEQUENCE [LARGE SCALE GENOMIC DNA]</scope>
    <source>
        <strain evidence="1 2">ATCC 33806</strain>
    </source>
</reference>
<proteinExistence type="predicted"/>
<gene>
    <name evidence="1" type="ORF">CORMATOL_02123</name>
</gene>
<dbReference type="AlphaFoldDB" id="C0E548"/>
<comment type="caution">
    <text evidence="1">The sequence shown here is derived from an EMBL/GenBank/DDBJ whole genome shotgun (WGS) entry which is preliminary data.</text>
</comment>
<evidence type="ECO:0000313" key="1">
    <source>
        <dbReference type="EMBL" id="EEG26232.1"/>
    </source>
</evidence>
<dbReference type="HOGENOM" id="CLU_3166980_0_0_11"/>
<sequence>MIECFPGQAINVEIHRVYQEDGQEFRHCVELDNHDPGSKNRQRDEGA</sequence>
<protein>
    <submittedName>
        <fullName evidence="1">Uncharacterized protein</fullName>
    </submittedName>
</protein>
<evidence type="ECO:0000313" key="2">
    <source>
        <dbReference type="Proteomes" id="UP000006247"/>
    </source>
</evidence>
<accession>C0E548</accession>
<organism evidence="1 2">
    <name type="scientific">Corynebacterium matruchotii ATCC 33806</name>
    <dbReference type="NCBI Taxonomy" id="566549"/>
    <lineage>
        <taxon>Bacteria</taxon>
        <taxon>Bacillati</taxon>
        <taxon>Actinomycetota</taxon>
        <taxon>Actinomycetes</taxon>
        <taxon>Mycobacteriales</taxon>
        <taxon>Corynebacteriaceae</taxon>
        <taxon>Corynebacterium</taxon>
    </lineage>
</organism>
<dbReference type="Proteomes" id="UP000006247">
    <property type="component" value="Unassembled WGS sequence"/>
</dbReference>